<feature type="compositionally biased region" description="Basic and acidic residues" evidence="1">
    <location>
        <begin position="59"/>
        <end position="71"/>
    </location>
</feature>
<accession>A0A2G9QDY9</accession>
<feature type="region of interest" description="Disordered" evidence="1">
    <location>
        <begin position="59"/>
        <end position="79"/>
    </location>
</feature>
<dbReference type="Proteomes" id="UP000228934">
    <property type="component" value="Unassembled WGS sequence"/>
</dbReference>
<feature type="non-terminal residue" evidence="2">
    <location>
        <position position="195"/>
    </location>
</feature>
<protein>
    <submittedName>
        <fullName evidence="2">Uncharacterized protein</fullName>
    </submittedName>
</protein>
<evidence type="ECO:0000256" key="1">
    <source>
        <dbReference type="SAM" id="MobiDB-lite"/>
    </source>
</evidence>
<gene>
    <name evidence="2" type="ORF">AB205_0040930</name>
</gene>
<reference evidence="3" key="1">
    <citation type="journal article" date="2017" name="Nat. Commun.">
        <title>The North American bullfrog draft genome provides insight into hormonal regulation of long noncoding RNA.</title>
        <authorList>
            <person name="Hammond S.A."/>
            <person name="Warren R.L."/>
            <person name="Vandervalk B.P."/>
            <person name="Kucuk E."/>
            <person name="Khan H."/>
            <person name="Gibb E.A."/>
            <person name="Pandoh P."/>
            <person name="Kirk H."/>
            <person name="Zhao Y."/>
            <person name="Jones M."/>
            <person name="Mungall A.J."/>
            <person name="Coope R."/>
            <person name="Pleasance S."/>
            <person name="Moore R.A."/>
            <person name="Holt R.A."/>
            <person name="Round J.M."/>
            <person name="Ohora S."/>
            <person name="Walle B.V."/>
            <person name="Veldhoen N."/>
            <person name="Helbing C.C."/>
            <person name="Birol I."/>
        </authorList>
    </citation>
    <scope>NUCLEOTIDE SEQUENCE [LARGE SCALE GENOMIC DNA]</scope>
</reference>
<organism evidence="2 3">
    <name type="scientific">Aquarana catesbeiana</name>
    <name type="common">American bullfrog</name>
    <name type="synonym">Rana catesbeiana</name>
    <dbReference type="NCBI Taxonomy" id="8400"/>
    <lineage>
        <taxon>Eukaryota</taxon>
        <taxon>Metazoa</taxon>
        <taxon>Chordata</taxon>
        <taxon>Craniata</taxon>
        <taxon>Vertebrata</taxon>
        <taxon>Euteleostomi</taxon>
        <taxon>Amphibia</taxon>
        <taxon>Batrachia</taxon>
        <taxon>Anura</taxon>
        <taxon>Neobatrachia</taxon>
        <taxon>Ranoidea</taxon>
        <taxon>Ranidae</taxon>
        <taxon>Aquarana</taxon>
    </lineage>
</organism>
<dbReference type="OrthoDB" id="5915976at2759"/>
<proteinExistence type="predicted"/>
<sequence length="195" mass="21900">MNNITFFVITEKVIREIEMNVDGSIDETNSSEVITSIFSDALENEDEDVDEVCTRHVERISDDTESNKEGDDSSADEDDDALNISSMSLLTPLAETVGVGSPEVQAETSASCGSPKSVKFQRTRVPRAESKDSFRSIEENQNLLYSIDAYRSQRFKETDRPPVVQTIVRKEDVSSRMEEAIYASPRHVNIKQKLK</sequence>
<keyword evidence="3" id="KW-1185">Reference proteome</keyword>
<evidence type="ECO:0000313" key="2">
    <source>
        <dbReference type="EMBL" id="PIO13807.1"/>
    </source>
</evidence>
<evidence type="ECO:0000313" key="3">
    <source>
        <dbReference type="Proteomes" id="UP000228934"/>
    </source>
</evidence>
<feature type="region of interest" description="Disordered" evidence="1">
    <location>
        <begin position="99"/>
        <end position="134"/>
    </location>
</feature>
<dbReference type="AlphaFoldDB" id="A0A2G9QDY9"/>
<name>A0A2G9QDY9_AQUCT</name>
<dbReference type="EMBL" id="KZ015776">
    <property type="protein sequence ID" value="PIO13807.1"/>
    <property type="molecule type" value="Genomic_DNA"/>
</dbReference>